<dbReference type="SMART" id="SM00353">
    <property type="entry name" value="HLH"/>
    <property type="match status" value="1"/>
</dbReference>
<keyword evidence="4 5" id="KW-0539">Nucleus</keyword>
<dbReference type="PROSITE" id="PS51257">
    <property type="entry name" value="PROKAR_LIPOPROTEIN"/>
    <property type="match status" value="1"/>
</dbReference>
<dbReference type="InterPro" id="IPR025610">
    <property type="entry name" value="MYC/MYB_N"/>
</dbReference>
<dbReference type="InterPro" id="IPR045084">
    <property type="entry name" value="AIB/MYC-like"/>
</dbReference>
<dbReference type="Proteomes" id="UP000824890">
    <property type="component" value="Unassembled WGS sequence"/>
</dbReference>
<dbReference type="CDD" id="cd11449">
    <property type="entry name" value="bHLH_AtAIB_like"/>
    <property type="match status" value="1"/>
</dbReference>
<keyword evidence="8" id="KW-1185">Reference proteome</keyword>
<dbReference type="SUPFAM" id="SSF47459">
    <property type="entry name" value="HLH, helix-loop-helix DNA-binding domain"/>
    <property type="match status" value="1"/>
</dbReference>
<dbReference type="PANTHER" id="PTHR11514">
    <property type="entry name" value="MYC"/>
    <property type="match status" value="1"/>
</dbReference>
<feature type="domain" description="BHLH" evidence="6">
    <location>
        <begin position="342"/>
        <end position="391"/>
    </location>
</feature>
<evidence type="ECO:0000256" key="5">
    <source>
        <dbReference type="RuleBase" id="RU369104"/>
    </source>
</evidence>
<dbReference type="Gene3D" id="4.10.280.10">
    <property type="entry name" value="Helix-loop-helix DNA-binding domain"/>
    <property type="match status" value="1"/>
</dbReference>
<evidence type="ECO:0000256" key="4">
    <source>
        <dbReference type="ARBA" id="ARBA00023242"/>
    </source>
</evidence>
<reference evidence="7 8" key="1">
    <citation type="submission" date="2021-05" db="EMBL/GenBank/DDBJ databases">
        <title>Genome Assembly of Synthetic Allotetraploid Brassica napus Reveals Homoeologous Exchanges between Subgenomes.</title>
        <authorList>
            <person name="Davis J.T."/>
        </authorList>
    </citation>
    <scope>NUCLEOTIDE SEQUENCE [LARGE SCALE GENOMIC DNA]</scope>
    <source>
        <strain evidence="8">cv. Da-Ae</strain>
        <tissue evidence="7">Seedling</tissue>
    </source>
</reference>
<keyword evidence="2 5" id="KW-0805">Transcription regulation</keyword>
<comment type="caution">
    <text evidence="7">The sequence shown here is derived from an EMBL/GenBank/DDBJ whole genome shotgun (WGS) entry which is preliminary data.</text>
</comment>
<gene>
    <name evidence="7" type="ORF">HID58_012209</name>
</gene>
<dbReference type="PANTHER" id="PTHR11514:SF136">
    <property type="entry name" value="TRANSCRIPTION FACTOR"/>
    <property type="match status" value="1"/>
</dbReference>
<protein>
    <recommendedName>
        <fullName evidence="5">Transcription factor</fullName>
        <shortName evidence="5">bHLH transcription factor</shortName>
    </recommendedName>
    <alternativeName>
        <fullName evidence="5">Basic helix-loop-helix protein</fullName>
    </alternativeName>
</protein>
<dbReference type="PROSITE" id="PS50888">
    <property type="entry name" value="BHLH"/>
    <property type="match status" value="1"/>
</dbReference>
<evidence type="ECO:0000256" key="1">
    <source>
        <dbReference type="ARBA" id="ARBA00004123"/>
    </source>
</evidence>
<evidence type="ECO:0000313" key="8">
    <source>
        <dbReference type="Proteomes" id="UP000824890"/>
    </source>
</evidence>
<accession>A0ABQ8E102</accession>
<dbReference type="EMBL" id="JAGKQM010000003">
    <property type="protein sequence ID" value="KAH0935092.1"/>
    <property type="molecule type" value="Genomic_DNA"/>
</dbReference>
<dbReference type="InterPro" id="IPR011598">
    <property type="entry name" value="bHLH_dom"/>
</dbReference>
<evidence type="ECO:0000259" key="6">
    <source>
        <dbReference type="PROSITE" id="PS50888"/>
    </source>
</evidence>
<keyword evidence="3 5" id="KW-0804">Transcription</keyword>
<dbReference type="Pfam" id="PF00010">
    <property type="entry name" value="HLH"/>
    <property type="match status" value="1"/>
</dbReference>
<evidence type="ECO:0000313" key="7">
    <source>
        <dbReference type="EMBL" id="KAH0935092.1"/>
    </source>
</evidence>
<dbReference type="Pfam" id="PF14215">
    <property type="entry name" value="bHLH-MYC_N"/>
    <property type="match status" value="2"/>
</dbReference>
<evidence type="ECO:0000256" key="2">
    <source>
        <dbReference type="ARBA" id="ARBA00023015"/>
    </source>
</evidence>
<evidence type="ECO:0000256" key="3">
    <source>
        <dbReference type="ARBA" id="ARBA00023163"/>
    </source>
</evidence>
<comment type="subcellular location">
    <subcellularLocation>
        <location evidence="1 5">Nucleus</location>
    </subcellularLocation>
</comment>
<organism evidence="7 8">
    <name type="scientific">Brassica napus</name>
    <name type="common">Rape</name>
    <dbReference type="NCBI Taxonomy" id="3708"/>
    <lineage>
        <taxon>Eukaryota</taxon>
        <taxon>Viridiplantae</taxon>
        <taxon>Streptophyta</taxon>
        <taxon>Embryophyta</taxon>
        <taxon>Tracheophyta</taxon>
        <taxon>Spermatophyta</taxon>
        <taxon>Magnoliopsida</taxon>
        <taxon>eudicotyledons</taxon>
        <taxon>Gunneridae</taxon>
        <taxon>Pentapetalae</taxon>
        <taxon>rosids</taxon>
        <taxon>malvids</taxon>
        <taxon>Brassicales</taxon>
        <taxon>Brassicaceae</taxon>
        <taxon>Brassiceae</taxon>
        <taxon>Brassica</taxon>
    </lineage>
</organism>
<sequence>MVRYHTTHVTRSRLVKKDTIQFQLQPIVSSSSCLLPSFSVTTDLSKIKAQVLSSLWSILSPQKNKLKLQTLKHPLPLLLHHQTSMNVTGESMVGQKFWENQEDRAMVESAIGTEACDLFISSNTSLPKLLPPPPPTDPNLQQGLRHVVEGSDWDYAVFWLASNVNSSDGCVLIWGDGHYRASQKGNSSDKEDDETKRRVLRKLHLCDSTKYGPAGTYVSGKPLWAADLPSCLSYYRVRSFLARSAGFKTVLSVPVNCGVVELGSLKLIPEDKSVVEMVKSVFGGSDFVQAPKIFGRQLSKPRSMSINFSPKIEDESGFSLDAYEVGGSNQVEAALKPANGREEALNHVEAERQRREKLNQRFYALRAVVPNISKMDKASLLADAITYITDMQKKIRVYETEKQVMKRRESSQITPGDVDYQQRHDDAVVRVSCLLETHPVSKVVQMFRENEVTPHDTNVAVTEEGVVHTFTVRPQGGCTAEELKDKLLNSLSQPKSCFHFVTAPFGCLWEAPPYNRKRLKADKQETKTIATEASKALAVPPAARLQNLPNILHTFIHCSSSSPLIPIKPDSADAAIAATLM</sequence>
<dbReference type="InterPro" id="IPR036638">
    <property type="entry name" value="HLH_DNA-bd_sf"/>
</dbReference>
<name>A0ABQ8E102_BRANA</name>
<proteinExistence type="predicted"/>